<keyword evidence="1" id="KW-1133">Transmembrane helix</keyword>
<evidence type="ECO:0000313" key="2">
    <source>
        <dbReference type="EMBL" id="MBC6498186.1"/>
    </source>
</evidence>
<accession>A0A413FQP2</accession>
<keyword evidence="1" id="KW-0812">Transmembrane</keyword>
<protein>
    <submittedName>
        <fullName evidence="2">Uncharacterized protein</fullName>
    </submittedName>
</protein>
<dbReference type="RefSeq" id="WP_118704121.1">
    <property type="nucleotide sequence ID" value="NZ_CABJBN010000004.1"/>
</dbReference>
<gene>
    <name evidence="2" type="ORF">H7R52_01145</name>
</gene>
<proteinExistence type="predicted"/>
<organism evidence="2 3">
    <name type="scientific">Weissella confusa</name>
    <name type="common">Lactobacillus confusus</name>
    <dbReference type="NCBI Taxonomy" id="1583"/>
    <lineage>
        <taxon>Bacteria</taxon>
        <taxon>Bacillati</taxon>
        <taxon>Bacillota</taxon>
        <taxon>Bacilli</taxon>
        <taxon>Lactobacillales</taxon>
        <taxon>Lactobacillaceae</taxon>
        <taxon>Weissella</taxon>
    </lineage>
</organism>
<dbReference type="EMBL" id="JACSZT010000002">
    <property type="protein sequence ID" value="MBC6498186.1"/>
    <property type="molecule type" value="Genomic_DNA"/>
</dbReference>
<evidence type="ECO:0000313" key="3">
    <source>
        <dbReference type="Proteomes" id="UP000650485"/>
    </source>
</evidence>
<dbReference type="AlphaFoldDB" id="A0A413FQP2"/>
<dbReference type="Proteomes" id="UP000650485">
    <property type="component" value="Unassembled WGS sequence"/>
</dbReference>
<reference evidence="2" key="1">
    <citation type="submission" date="2020-08" db="EMBL/GenBank/DDBJ databases">
        <title>Complete genome sequence of Weissella confusa strain FS54 provides insights into metabolic potential.</title>
        <authorList>
            <person name="Fhoula I."/>
            <person name="Najjari A."/>
            <person name="Lekired A."/>
            <person name="Bessrour-Aouam N."/>
            <person name="Jaballah S."/>
            <person name="Klibi N."/>
            <person name="Ouzari H.-I."/>
        </authorList>
    </citation>
    <scope>NUCLEOTIDE SEQUENCE</scope>
    <source>
        <strain evidence="2">FS54</strain>
    </source>
</reference>
<feature type="transmembrane region" description="Helical" evidence="1">
    <location>
        <begin position="6"/>
        <end position="24"/>
    </location>
</feature>
<keyword evidence="1" id="KW-0472">Membrane</keyword>
<name>A0A413FQP2_WEICO</name>
<evidence type="ECO:0000256" key="1">
    <source>
        <dbReference type="SAM" id="Phobius"/>
    </source>
</evidence>
<sequence length="257" mass="28893">MKRVFGFTFAVLVVGSVAVLFLFHRTDKQGALMRADVEHWTNITTPNVQTNYLVASGIGRLMGRVDYRASKKISSQAIHWKNQTYLYNAMGRDQFRQNSQSYVDGSWRDSENGQRLLQFNGKTQERFVRADFSKFHDNDVAELAVTFKSELTYDEIKRGMPGSVAVTWLWSGIATGNAEYVGVPIGKEDPTGDYRYYLKSYNRFKSQMSWPNQVPNLALAKFPGVVITGNIADLKALETSDKVDKVSLGVVMSSSEG</sequence>
<comment type="caution">
    <text evidence="2">The sequence shown here is derived from an EMBL/GenBank/DDBJ whole genome shotgun (WGS) entry which is preliminary data.</text>
</comment>